<evidence type="ECO:0000313" key="2">
    <source>
        <dbReference type="Proteomes" id="UP001431429"/>
    </source>
</evidence>
<sequence length="108" mass="11547">MAEYLLVESQGRYAGPGSQDFLGDAVRLVESGHTVTVLLIENGVTDGIGSVSDPLGRLIDAGARVWVDGFSLEQRAVLASRLRPGVRPVGMDEVAEHLLRPGVQGVWH</sequence>
<comment type="caution">
    <text evidence="1">The sequence shown here is derived from an EMBL/GenBank/DDBJ whole genome shotgun (WGS) entry which is preliminary data.</text>
</comment>
<dbReference type="Gene3D" id="3.40.1260.10">
    <property type="entry name" value="DsrEFH-like"/>
    <property type="match status" value="1"/>
</dbReference>
<dbReference type="EMBL" id="JAMQAW010000006">
    <property type="protein sequence ID" value="MCM2387934.1"/>
    <property type="molecule type" value="Genomic_DNA"/>
</dbReference>
<protein>
    <recommendedName>
        <fullName evidence="3">DsrE family protein</fullName>
    </recommendedName>
</protein>
<dbReference type="RefSeq" id="WP_250918280.1">
    <property type="nucleotide sequence ID" value="NZ_JAMQAW010000006.1"/>
</dbReference>
<dbReference type="SUPFAM" id="SSF75169">
    <property type="entry name" value="DsrEFH-like"/>
    <property type="match status" value="1"/>
</dbReference>
<proteinExistence type="predicted"/>
<dbReference type="Proteomes" id="UP001431429">
    <property type="component" value="Unassembled WGS sequence"/>
</dbReference>
<keyword evidence="2" id="KW-1185">Reference proteome</keyword>
<gene>
    <name evidence="1" type="ORF">NBG84_06330</name>
</gene>
<accession>A0ABT0UH33</accession>
<dbReference type="InterPro" id="IPR027396">
    <property type="entry name" value="DsrEFH-like"/>
</dbReference>
<reference evidence="1" key="1">
    <citation type="submission" date="2022-06" db="EMBL/GenBank/DDBJ databases">
        <title>Genome public.</title>
        <authorList>
            <person name="Sun Q."/>
        </authorList>
    </citation>
    <scope>NUCLEOTIDE SEQUENCE</scope>
    <source>
        <strain evidence="1">CWNU-1</strain>
    </source>
</reference>
<name>A0ABT0UH33_9ACTN</name>
<evidence type="ECO:0008006" key="3">
    <source>
        <dbReference type="Google" id="ProtNLM"/>
    </source>
</evidence>
<organism evidence="1 2">
    <name type="scientific">Streptomyces albipurpureus</name>
    <dbReference type="NCBI Taxonomy" id="2897419"/>
    <lineage>
        <taxon>Bacteria</taxon>
        <taxon>Bacillati</taxon>
        <taxon>Actinomycetota</taxon>
        <taxon>Actinomycetes</taxon>
        <taxon>Kitasatosporales</taxon>
        <taxon>Streptomycetaceae</taxon>
        <taxon>Streptomyces</taxon>
    </lineage>
</organism>
<evidence type="ECO:0000313" key="1">
    <source>
        <dbReference type="EMBL" id="MCM2387934.1"/>
    </source>
</evidence>